<name>A0A372ZTD1_9ACTN</name>
<proteinExistence type="predicted"/>
<evidence type="ECO:0000313" key="2">
    <source>
        <dbReference type="EMBL" id="RGD58794.1"/>
    </source>
</evidence>
<keyword evidence="3" id="KW-1185">Reference proteome</keyword>
<feature type="region of interest" description="Disordered" evidence="1">
    <location>
        <begin position="1"/>
        <end position="38"/>
    </location>
</feature>
<gene>
    <name evidence="2" type="ORF">DR950_14310</name>
</gene>
<dbReference type="Proteomes" id="UP000263377">
    <property type="component" value="Unassembled WGS sequence"/>
</dbReference>
<dbReference type="EMBL" id="QVIG01000001">
    <property type="protein sequence ID" value="RGD58794.1"/>
    <property type="molecule type" value="Genomic_DNA"/>
</dbReference>
<evidence type="ECO:0000256" key="1">
    <source>
        <dbReference type="SAM" id="MobiDB-lite"/>
    </source>
</evidence>
<reference evidence="2 3" key="1">
    <citation type="submission" date="2018-08" db="EMBL/GenBank/DDBJ databases">
        <title>Diversity &amp; Physiological Properties of Lignin-Decomposing Actinobacteria from Soil.</title>
        <authorList>
            <person name="Roh S.G."/>
            <person name="Kim S.B."/>
        </authorList>
    </citation>
    <scope>NUCLEOTIDE SEQUENCE [LARGE SCALE GENOMIC DNA]</scope>
    <source>
        <strain evidence="2 3">MMS17-GH009</strain>
    </source>
</reference>
<protein>
    <submittedName>
        <fullName evidence="2">Uncharacterized protein</fullName>
    </submittedName>
</protein>
<evidence type="ECO:0000313" key="3">
    <source>
        <dbReference type="Proteomes" id="UP000263377"/>
    </source>
</evidence>
<sequence>MSAAVHRVRLAPVAGATGPTGVERPARAETGAAPEAGPMDARRTAVLFEAQVSSAVGTVHGLLAAELPAGAGPAAAGPGYVDEHLALDLTRTSAARWRHQADVLHAGRLTTDGVLARLRAVLATYPGCALATAEHRAGALLLLARDGAPLVLQPARAAGEAVPPLAVGSMAHAWLTLGRRLAELARVDVLGWHSPVFPRSCFRAVDRPGGRV</sequence>
<accession>A0A372ZTD1</accession>
<dbReference type="AlphaFoldDB" id="A0A372ZTD1"/>
<comment type="caution">
    <text evidence="2">The sequence shown here is derived from an EMBL/GenBank/DDBJ whole genome shotgun (WGS) entry which is preliminary data.</text>
</comment>
<organism evidence="2 3">
    <name type="scientific">Kitasatospora xanthocidica</name>
    <dbReference type="NCBI Taxonomy" id="83382"/>
    <lineage>
        <taxon>Bacteria</taxon>
        <taxon>Bacillati</taxon>
        <taxon>Actinomycetota</taxon>
        <taxon>Actinomycetes</taxon>
        <taxon>Kitasatosporales</taxon>
        <taxon>Streptomycetaceae</taxon>
        <taxon>Kitasatospora</taxon>
    </lineage>
</organism>